<evidence type="ECO:0000256" key="15">
    <source>
        <dbReference type="SAM" id="Coils"/>
    </source>
</evidence>
<evidence type="ECO:0000256" key="16">
    <source>
        <dbReference type="SAM" id="Phobius"/>
    </source>
</evidence>
<sequence>MDKIDHLRREIAKRESELAHLKSQLAVAESEHGAQDESKPWPWPLQHHEYQRYGRQMIVPGFGLQAQLRLKNSRVLVVGAGGLGCPAAAYLAGAGVGVLGLVDADQVEVSNLHRQVAHSTGRVGMSKVLSAIAYLRELNPTITYKSHQEHLSAANAEAVVSQYDLVLDCTDHPTSRYLVSDACVLLGRPLVSASAFQTSGQLILLNSPPGRGPCYRCLFPRPPPPESVVGCGEGGVLGPVVGVMGVLQALQAIELIAKGGLEPAEGESEAREQRMLIFSAVADGPSFRSVRMRGRRKDCFACSDEAGLTLEHLETSVDYVQFCGVAKPVALLRPGERITAQQYREIRTAREHTLLDVREKEHFSLGSIPGAINVPISRFSRGDEMPELAAAAGKDGSIYLVCRVGNDSQVAARKLKDLGFDNGGKRFVGDISGGIQAWRETVDPSLPFL</sequence>
<keyword evidence="5 18" id="KW-0548">Nucleotidyltransferase</keyword>
<dbReference type="FunFam" id="3.40.50.720:FF:000033">
    <property type="entry name" value="Adenylyltransferase and sulfurtransferase MOCS3"/>
    <property type="match status" value="1"/>
</dbReference>
<dbReference type="Gene3D" id="3.40.50.720">
    <property type="entry name" value="NAD(P)-binding Rossmann-like Domain"/>
    <property type="match status" value="1"/>
</dbReference>
<keyword evidence="6 14" id="KW-0479">Metal-binding</keyword>
<organism evidence="18 19">
    <name type="scientific">Tolypocladium capitatum</name>
    <dbReference type="NCBI Taxonomy" id="45235"/>
    <lineage>
        <taxon>Eukaryota</taxon>
        <taxon>Fungi</taxon>
        <taxon>Dikarya</taxon>
        <taxon>Ascomycota</taxon>
        <taxon>Pezizomycotina</taxon>
        <taxon>Sordariomycetes</taxon>
        <taxon>Hypocreomycetidae</taxon>
        <taxon>Hypocreales</taxon>
        <taxon>Ophiocordycipitaceae</taxon>
        <taxon>Tolypocladium</taxon>
    </lineage>
</organism>
<evidence type="ECO:0000256" key="7">
    <source>
        <dbReference type="ARBA" id="ARBA00022741"/>
    </source>
</evidence>
<dbReference type="GO" id="GO:0005524">
    <property type="term" value="F:ATP binding"/>
    <property type="evidence" value="ECO:0007669"/>
    <property type="project" value="UniProtKB-KW"/>
</dbReference>
<accession>A0A2K3QCN4</accession>
<keyword evidence="3 14" id="KW-0808">Transferase</keyword>
<feature type="domain" description="Rhodanese" evidence="17">
    <location>
        <begin position="348"/>
        <end position="447"/>
    </location>
</feature>
<evidence type="ECO:0000256" key="6">
    <source>
        <dbReference type="ARBA" id="ARBA00022723"/>
    </source>
</evidence>
<keyword evidence="15" id="KW-0175">Coiled coil</keyword>
<dbReference type="GO" id="GO:0004792">
    <property type="term" value="F:thiosulfate-cyanide sulfurtransferase activity"/>
    <property type="evidence" value="ECO:0007669"/>
    <property type="project" value="TreeGrafter"/>
</dbReference>
<dbReference type="HAMAP" id="MF_03049">
    <property type="entry name" value="MOCS3_Uba4"/>
    <property type="match status" value="1"/>
</dbReference>
<dbReference type="GO" id="GO:0005829">
    <property type="term" value="C:cytosol"/>
    <property type="evidence" value="ECO:0007669"/>
    <property type="project" value="UniProtKB-SubCell"/>
</dbReference>
<keyword evidence="9 14" id="KW-0862">Zinc</keyword>
<keyword evidence="16" id="KW-1133">Transmembrane helix</keyword>
<feature type="binding site" evidence="14">
    <location>
        <position position="217"/>
    </location>
    <ligand>
        <name>Zn(2+)</name>
        <dbReference type="ChEBI" id="CHEBI:29105"/>
    </ligand>
</feature>
<comment type="catalytic activity">
    <reaction evidence="14">
        <text>[molybdopterin-synthase sulfur-carrier protein]-C-terminal Gly-Gly-AMP + S-sulfanyl-L-cysteinyl-[cysteine desulfurase] + AH2 = [molybdopterin-synthase sulfur-carrier protein]-C-terminal-Gly-aminoethanethioate + L-cysteinyl-[cysteine desulfurase] + A + AMP + 2 H(+)</text>
        <dbReference type="Rhea" id="RHEA:48612"/>
        <dbReference type="Rhea" id="RHEA-COMP:12157"/>
        <dbReference type="Rhea" id="RHEA-COMP:12158"/>
        <dbReference type="Rhea" id="RHEA-COMP:12159"/>
        <dbReference type="Rhea" id="RHEA-COMP:19907"/>
        <dbReference type="ChEBI" id="CHEBI:13193"/>
        <dbReference type="ChEBI" id="CHEBI:15378"/>
        <dbReference type="ChEBI" id="CHEBI:17499"/>
        <dbReference type="ChEBI" id="CHEBI:29950"/>
        <dbReference type="ChEBI" id="CHEBI:61963"/>
        <dbReference type="ChEBI" id="CHEBI:90618"/>
        <dbReference type="ChEBI" id="CHEBI:232372"/>
        <dbReference type="ChEBI" id="CHEBI:456215"/>
        <dbReference type="EC" id="2.8.1.11"/>
    </reaction>
</comment>
<dbReference type="GO" id="GO:0046872">
    <property type="term" value="F:metal ion binding"/>
    <property type="evidence" value="ECO:0007669"/>
    <property type="project" value="UniProtKB-KW"/>
</dbReference>
<dbReference type="PANTHER" id="PTHR10953">
    <property type="entry name" value="UBIQUITIN-ACTIVATING ENZYME E1"/>
    <property type="match status" value="1"/>
</dbReference>
<evidence type="ECO:0000256" key="14">
    <source>
        <dbReference type="HAMAP-Rule" id="MF_03049"/>
    </source>
</evidence>
<evidence type="ECO:0000313" key="18">
    <source>
        <dbReference type="EMBL" id="PNY25283.1"/>
    </source>
</evidence>
<dbReference type="GO" id="GO:0061604">
    <property type="term" value="F:molybdopterin-synthase sulfurtransferase activity"/>
    <property type="evidence" value="ECO:0007669"/>
    <property type="project" value="UniProtKB-EC"/>
</dbReference>
<evidence type="ECO:0000256" key="4">
    <source>
        <dbReference type="ARBA" id="ARBA00022694"/>
    </source>
</evidence>
<keyword evidence="2 14" id="KW-0963">Cytoplasm</keyword>
<feature type="transmembrane region" description="Helical" evidence="16">
    <location>
        <begin position="75"/>
        <end position="102"/>
    </location>
</feature>
<evidence type="ECO:0000256" key="9">
    <source>
        <dbReference type="ARBA" id="ARBA00022833"/>
    </source>
</evidence>
<evidence type="ECO:0000256" key="2">
    <source>
        <dbReference type="ARBA" id="ARBA00022490"/>
    </source>
</evidence>
<dbReference type="InterPro" id="IPR035985">
    <property type="entry name" value="Ubiquitin-activating_enz"/>
</dbReference>
<evidence type="ECO:0000256" key="10">
    <source>
        <dbReference type="ARBA" id="ARBA00022840"/>
    </source>
</evidence>
<evidence type="ECO:0000256" key="1">
    <source>
        <dbReference type="ARBA" id="ARBA00004514"/>
    </source>
</evidence>
<feature type="active site" description="Glycyl thioester intermediate; for adenylyltransferase activity" evidence="14">
    <location>
        <position position="231"/>
    </location>
</feature>
<dbReference type="Gene3D" id="3.40.250.10">
    <property type="entry name" value="Rhodanese-like domain"/>
    <property type="match status" value="1"/>
</dbReference>
<evidence type="ECO:0000256" key="11">
    <source>
        <dbReference type="ARBA" id="ARBA00023150"/>
    </source>
</evidence>
<evidence type="ECO:0000256" key="3">
    <source>
        <dbReference type="ARBA" id="ARBA00022679"/>
    </source>
</evidence>
<reference evidence="18 19" key="1">
    <citation type="submission" date="2017-08" db="EMBL/GenBank/DDBJ databases">
        <title>Harnessing the power of phylogenomics to disentangle the directionality and signatures of interkingdom host jumping in the parasitic fungal genus Tolypocladium.</title>
        <authorList>
            <person name="Quandt C.A."/>
            <person name="Patterson W."/>
            <person name="Spatafora J.W."/>
        </authorList>
    </citation>
    <scope>NUCLEOTIDE SEQUENCE [LARGE SCALE GENOMIC DNA]</scope>
    <source>
        <strain evidence="18 19">CBS 113982</strain>
    </source>
</reference>
<name>A0A2K3QCN4_9HYPO</name>
<dbReference type="Pfam" id="PF00899">
    <property type="entry name" value="ThiF"/>
    <property type="match status" value="1"/>
</dbReference>
<evidence type="ECO:0000256" key="5">
    <source>
        <dbReference type="ARBA" id="ARBA00022695"/>
    </source>
</evidence>
<feature type="binding site" evidence="14">
    <location>
        <position position="127"/>
    </location>
    <ligand>
        <name>ATP</name>
        <dbReference type="ChEBI" id="CHEBI:30616"/>
    </ligand>
</feature>
<comment type="caution">
    <text evidence="18">The sequence shown here is derived from an EMBL/GenBank/DDBJ whole genome shotgun (WGS) entry which is preliminary data.</text>
</comment>
<keyword evidence="16" id="KW-0472">Membrane</keyword>
<proteinExistence type="inferred from homology"/>
<keyword evidence="7 14" id="KW-0547">Nucleotide-binding</keyword>
<dbReference type="STRING" id="45235.A0A2K3QCN4"/>
<dbReference type="SUPFAM" id="SSF69572">
    <property type="entry name" value="Activating enzymes of the ubiquitin-like proteins"/>
    <property type="match status" value="1"/>
</dbReference>
<comment type="catalytic activity">
    <reaction evidence="14">
        <text>[molybdopterin-synthase sulfur-carrier protein]-C-terminal Gly-Gly + ATP + H(+) = [molybdopterin-synthase sulfur-carrier protein]-C-terminal Gly-Gly-AMP + diphosphate</text>
        <dbReference type="Rhea" id="RHEA:43616"/>
        <dbReference type="Rhea" id="RHEA-COMP:12159"/>
        <dbReference type="Rhea" id="RHEA-COMP:12202"/>
        <dbReference type="ChEBI" id="CHEBI:15378"/>
        <dbReference type="ChEBI" id="CHEBI:30616"/>
        <dbReference type="ChEBI" id="CHEBI:33019"/>
        <dbReference type="ChEBI" id="CHEBI:90618"/>
        <dbReference type="ChEBI" id="CHEBI:90778"/>
        <dbReference type="EC" id="2.7.7.80"/>
    </reaction>
</comment>
<comment type="function">
    <text evidence="14">Plays a central role in 2-thiolation of mcm(5)S(2)U at tRNA wobble positions of cytosolic tRNA(Lys), tRNA(Glu) and tRNA(Gln). Also essential during biosynthesis of the molybdenum cofactor. Acts by mediating the C-terminal thiocarboxylation of sulfur carriers urm1 and MOCS2A. Its N-terminus first activates urm1 and MOCS2A as acyl-adenylates (-COAMP), then the persulfide sulfur on the catalytic cysteine is transferred to urm1 and MOCS2A to form thiocarboxylation (-COSH) of their C-terminus. The reaction probably involves hydrogen sulfide that is generated from the persulfide intermediate and that acts as nucleophile towards urm1 and MOCS2A. Subsequently, a transient disulfide bond is formed. Does not use thiosulfate as sulfur donor; nfs1 probably acting as a sulfur donor for thiocarboxylation reactions.</text>
</comment>
<dbReference type="UniPathway" id="UPA00344"/>
<evidence type="ECO:0000313" key="19">
    <source>
        <dbReference type="Proteomes" id="UP000236621"/>
    </source>
</evidence>
<dbReference type="Pfam" id="PF00581">
    <property type="entry name" value="Rhodanese"/>
    <property type="match status" value="1"/>
</dbReference>
<keyword evidence="8" id="KW-0833">Ubl conjugation pathway</keyword>
<keyword evidence="19" id="KW-1185">Reference proteome</keyword>
<comment type="pathway">
    <text evidence="14">Cofactor biosynthesis; molybdopterin biosynthesis.</text>
</comment>
<dbReference type="GO" id="GO:0032447">
    <property type="term" value="P:protein urmylation"/>
    <property type="evidence" value="ECO:0007669"/>
    <property type="project" value="TreeGrafter"/>
</dbReference>
<dbReference type="InterPro" id="IPR001763">
    <property type="entry name" value="Rhodanese-like_dom"/>
</dbReference>
<dbReference type="OrthoDB" id="10261062at2759"/>
<feature type="binding site" evidence="14">
    <location>
        <position position="302"/>
    </location>
    <ligand>
        <name>Zn(2+)</name>
        <dbReference type="ChEBI" id="CHEBI:29105"/>
    </ligand>
</feature>
<dbReference type="EC" id="2.8.1.11" evidence="14"/>
<evidence type="ECO:0000256" key="12">
    <source>
        <dbReference type="ARBA" id="ARBA00023268"/>
    </source>
</evidence>
<dbReference type="GO" id="GO:0061605">
    <property type="term" value="F:molybdopterin-synthase adenylyltransferase activity"/>
    <property type="evidence" value="ECO:0007669"/>
    <property type="project" value="UniProtKB-EC"/>
</dbReference>
<feature type="binding site" evidence="14">
    <location>
        <position position="103"/>
    </location>
    <ligand>
        <name>ATP</name>
        <dbReference type="ChEBI" id="CHEBI:30616"/>
    </ligand>
</feature>
<protein>
    <recommendedName>
        <fullName evidence="14">Adenylyltransferase and sulfurtransferase uba4</fullName>
    </recommendedName>
    <alternativeName>
        <fullName evidence="14">Common component for nitrate reductase and xanthine dehydrogenase protein F</fullName>
    </alternativeName>
    <alternativeName>
        <fullName evidence="14">Ubiquitin-like protein activator 4</fullName>
    </alternativeName>
    <domain>
        <recommendedName>
            <fullName evidence="14">Molybdopterin-synthase adenylyltransferase</fullName>
            <ecNumber evidence="14">2.7.7.80</ecNumber>
        </recommendedName>
        <alternativeName>
            <fullName evidence="14">Adenylyltransferase uba4</fullName>
        </alternativeName>
        <alternativeName>
            <fullName evidence="14">Sulfur carrier protein MOCS2A adenylyltransferase</fullName>
        </alternativeName>
    </domain>
    <domain>
        <recommendedName>
            <fullName evidence="14">Molybdopterin-synthase sulfurtransferase</fullName>
            <ecNumber evidence="14">2.8.1.11</ecNumber>
        </recommendedName>
        <alternativeName>
            <fullName evidence="14">Sulfurtransferase uba4</fullName>
        </alternativeName>
        <alternativeName>
            <fullName evidence="14">Sulfur carrier protein MOCS2A sulfurtransferase</fullName>
        </alternativeName>
    </domain>
</protein>
<keyword evidence="16" id="KW-0812">Transmembrane</keyword>
<evidence type="ECO:0000259" key="17">
    <source>
        <dbReference type="PROSITE" id="PS50206"/>
    </source>
</evidence>
<dbReference type="InterPro" id="IPR000594">
    <property type="entry name" value="ThiF_NAD_FAD-bd"/>
</dbReference>
<dbReference type="InterPro" id="IPR045886">
    <property type="entry name" value="ThiF/MoeB/HesA"/>
</dbReference>
<dbReference type="EMBL" id="NRSZ01000782">
    <property type="protein sequence ID" value="PNY25283.1"/>
    <property type="molecule type" value="Genomic_DNA"/>
</dbReference>
<dbReference type="GO" id="GO:0042292">
    <property type="term" value="F:URM1 activating enzyme activity"/>
    <property type="evidence" value="ECO:0007669"/>
    <property type="project" value="TreeGrafter"/>
</dbReference>
<dbReference type="UniPathway" id="UPA00988"/>
<comment type="similarity">
    <text evidence="14">In the N-terminal section; belongs to the HesA/MoeB/ThiF family. UBA4 subfamily.</text>
</comment>
<dbReference type="InterPro" id="IPR036873">
    <property type="entry name" value="Rhodanese-like_dom_sf"/>
</dbReference>
<dbReference type="GO" id="GO:0006777">
    <property type="term" value="P:Mo-molybdopterin cofactor biosynthetic process"/>
    <property type="evidence" value="ECO:0007669"/>
    <property type="project" value="UniProtKB-UniRule"/>
</dbReference>
<dbReference type="AlphaFoldDB" id="A0A2K3QCN4"/>
<dbReference type="PROSITE" id="PS50206">
    <property type="entry name" value="RHODANESE_3"/>
    <property type="match status" value="1"/>
</dbReference>
<keyword evidence="12 14" id="KW-0511">Multifunctional enzyme</keyword>
<comment type="pathway">
    <text evidence="14">tRNA modification; 5-methoxycarbonylmethyl-2-thiouridine-tRNA biosynthesis.</text>
</comment>
<feature type="binding site" evidence="14">
    <location>
        <position position="299"/>
    </location>
    <ligand>
        <name>Zn(2+)</name>
        <dbReference type="ChEBI" id="CHEBI:29105"/>
    </ligand>
</feature>
<dbReference type="InterPro" id="IPR028885">
    <property type="entry name" value="MOCS3/Uba4"/>
</dbReference>
<dbReference type="CDD" id="cd00757">
    <property type="entry name" value="ThiF_MoeB_HesA_family"/>
    <property type="match status" value="1"/>
</dbReference>
<feature type="binding site" evidence="14">
    <location>
        <begin position="171"/>
        <end position="172"/>
    </location>
    <ligand>
        <name>ATP</name>
        <dbReference type="ChEBI" id="CHEBI:30616"/>
    </ligand>
</feature>
<feature type="binding site" evidence="14">
    <location>
        <position position="214"/>
    </location>
    <ligand>
        <name>Zn(2+)</name>
        <dbReference type="ChEBI" id="CHEBI:29105"/>
    </ligand>
</feature>
<feature type="active site" description="Cysteine persulfide intermediate; for sulfurtransferase activity" evidence="14">
    <location>
        <position position="402"/>
    </location>
</feature>
<comment type="cofactor">
    <cofactor evidence="14">
        <name>Zn(2+)</name>
        <dbReference type="ChEBI" id="CHEBI:29105"/>
    </cofactor>
    <text evidence="14">Binds 1 zinc ion per subunit.</text>
</comment>
<dbReference type="GO" id="GO:0002143">
    <property type="term" value="P:tRNA wobble position uridine thiolation"/>
    <property type="evidence" value="ECO:0007669"/>
    <property type="project" value="InterPro"/>
</dbReference>
<keyword evidence="10 14" id="KW-0067">ATP-binding</keyword>
<evidence type="ECO:0000256" key="13">
    <source>
        <dbReference type="ARBA" id="ARBA00043893"/>
    </source>
</evidence>
<dbReference type="SMART" id="SM00450">
    <property type="entry name" value="RHOD"/>
    <property type="match status" value="1"/>
</dbReference>
<comment type="subcellular location">
    <subcellularLocation>
        <location evidence="1">Cytoplasm</location>
        <location evidence="1">Cytosol</location>
    </subcellularLocation>
</comment>
<keyword evidence="4 14" id="KW-0819">tRNA processing</keyword>
<evidence type="ECO:0000256" key="8">
    <source>
        <dbReference type="ARBA" id="ARBA00022786"/>
    </source>
</evidence>
<comment type="function">
    <text evidence="13">Plays a central role in 2-thiolation of mcm(5)S(2)U at tRNA wobble positions of cytosolic tRNA(Lys), tRNA(Glu) and tRNA(Gln). Also essential during biosynthesis of the molybdenum cofactor. Acts by mediating the C-terminal thiocarboxylation of sulfur carriers urm1 and mocs2a. Its N-terminus first activates urm1 and mocs2a as acyl-adenylates (-COAMP), then the persulfide sulfur on the catalytic cysteine is transferred to urm1 and mocs2a to form thiocarboxylation (-COSH) of their C-terminus. The reaction probably involves hydrogen sulfide that is generated from the persulfide intermediate and that acts as a nucleophile towards urm1 and mocs2a. Subsequently, a transient disulfide bond is formed. Does not use thiosulfate as sulfur donor; nfs1 probably acting as a sulfur donor for thiocarboxylation reactions.</text>
</comment>
<dbReference type="Proteomes" id="UP000236621">
    <property type="component" value="Unassembled WGS sequence"/>
</dbReference>
<feature type="binding site" evidence="14">
    <location>
        <position position="82"/>
    </location>
    <ligand>
        <name>ATP</name>
        <dbReference type="ChEBI" id="CHEBI:30616"/>
    </ligand>
</feature>
<gene>
    <name evidence="14" type="primary">uba4</name>
    <name evidence="14" type="synonym">cnxF</name>
    <name evidence="18" type="ORF">TCAP_04768</name>
</gene>
<keyword evidence="11 14" id="KW-0501">Molybdenum cofactor biosynthesis</keyword>
<dbReference type="EC" id="2.7.7.80" evidence="14"/>
<dbReference type="PANTHER" id="PTHR10953:SF102">
    <property type="entry name" value="ADENYLYLTRANSFERASE AND SULFURTRANSFERASE MOCS3"/>
    <property type="match status" value="1"/>
</dbReference>
<feature type="coiled-coil region" evidence="15">
    <location>
        <begin position="4"/>
        <end position="31"/>
    </location>
</feature>
<feature type="binding site" evidence="14">
    <location>
        <begin position="110"/>
        <end position="114"/>
    </location>
    <ligand>
        <name>ATP</name>
        <dbReference type="ChEBI" id="CHEBI:30616"/>
    </ligand>
</feature>